<evidence type="ECO:0000313" key="2">
    <source>
        <dbReference type="Proteomes" id="UP000252132"/>
    </source>
</evidence>
<dbReference type="Pfam" id="PF09866">
    <property type="entry name" value="DUF2093"/>
    <property type="match status" value="1"/>
</dbReference>
<comment type="caution">
    <text evidence="1">The sequence shown here is derived from an EMBL/GenBank/DDBJ whole genome shotgun (WGS) entry which is preliminary data.</text>
</comment>
<dbReference type="InterPro" id="IPR018661">
    <property type="entry name" value="DUF2093"/>
</dbReference>
<organism evidence="1 2">
    <name type="scientific">PS1 clade bacterium</name>
    <dbReference type="NCBI Taxonomy" id="2175152"/>
    <lineage>
        <taxon>Bacteria</taxon>
        <taxon>Pseudomonadati</taxon>
        <taxon>Pseudomonadota</taxon>
        <taxon>Alphaproteobacteria</taxon>
        <taxon>PS1 clade</taxon>
    </lineage>
</organism>
<protein>
    <submittedName>
        <fullName evidence="1">DUF2093 domain-containing protein</fullName>
    </submittedName>
</protein>
<proteinExistence type="predicted"/>
<dbReference type="Proteomes" id="UP000252132">
    <property type="component" value="Unassembled WGS sequence"/>
</dbReference>
<name>A0A368E1M7_9PROT</name>
<sequence>MSDLANLGAEAKIKYLDGDFIIEVPGTHVFCAVTGKPILMEMLRYWNVDFQEPYIDAAASLQAEQQRHPNT</sequence>
<gene>
    <name evidence="1" type="ORF">DBW69_02370</name>
</gene>
<dbReference type="AlphaFoldDB" id="A0A368E1M7"/>
<accession>A0A368E1M7</accession>
<evidence type="ECO:0000313" key="1">
    <source>
        <dbReference type="EMBL" id="RCL77784.1"/>
    </source>
</evidence>
<reference evidence="1 2" key="1">
    <citation type="journal article" date="2018" name="Microbiome">
        <title>Fine metagenomic profile of the Mediterranean stratified and mixed water columns revealed by assembly and recruitment.</title>
        <authorList>
            <person name="Haro-Moreno J.M."/>
            <person name="Lopez-Perez M."/>
            <person name="De La Torre J.R."/>
            <person name="Picazo A."/>
            <person name="Camacho A."/>
            <person name="Rodriguez-Valera F."/>
        </authorList>
    </citation>
    <scope>NUCLEOTIDE SEQUENCE [LARGE SCALE GENOMIC DNA]</scope>
    <source>
        <strain evidence="1">MED-G55</strain>
    </source>
</reference>
<dbReference type="EMBL" id="QOQF01000005">
    <property type="protein sequence ID" value="RCL77784.1"/>
    <property type="molecule type" value="Genomic_DNA"/>
</dbReference>